<dbReference type="InterPro" id="IPR004607">
    <property type="entry name" value="GART"/>
</dbReference>
<evidence type="ECO:0000256" key="6">
    <source>
        <dbReference type="HAMAP-Rule" id="MF_01930"/>
    </source>
</evidence>
<gene>
    <name evidence="6" type="primary">purN</name>
    <name evidence="8" type="ORF">E6K78_09280</name>
</gene>
<dbReference type="InterPro" id="IPR002376">
    <property type="entry name" value="Formyl_transf_N"/>
</dbReference>
<protein>
    <recommendedName>
        <fullName evidence="6">Phosphoribosylglycinamide formyltransferase</fullName>
        <ecNumber evidence="6">2.1.2.2</ecNumber>
    </recommendedName>
    <alternativeName>
        <fullName evidence="6">5'-phosphoribosylglycinamide transformylase</fullName>
    </alternativeName>
    <alternativeName>
        <fullName evidence="6">GAR transformylase</fullName>
        <shortName evidence="6">GART</shortName>
    </alternativeName>
</protein>
<evidence type="ECO:0000256" key="5">
    <source>
        <dbReference type="ARBA" id="ARBA00047664"/>
    </source>
</evidence>
<feature type="binding site" evidence="6">
    <location>
        <position position="66"/>
    </location>
    <ligand>
        <name>(6R)-10-formyltetrahydrofolate</name>
        <dbReference type="ChEBI" id="CHEBI:195366"/>
    </ligand>
</feature>
<evidence type="ECO:0000256" key="1">
    <source>
        <dbReference type="ARBA" id="ARBA00005054"/>
    </source>
</evidence>
<dbReference type="Proteomes" id="UP000316609">
    <property type="component" value="Unassembled WGS sequence"/>
</dbReference>
<sequence>MRALAVFASGQGTNFEALVASSRRGELGGRVVALVSDRPDAPALARARRLGIEALPLDAGRRWRTRIEDEGAWVEALRQRGAEFVLLAGFMRRLHVTFLSAFPDRILNIHPSLLPAFPGIDAIRQAWAHGARVTGCTVHLVDESLDAGPIIAQSAVEVRDEDTLESLEARIHDAEHRLYPWAVRRVLSEPWRREGRRLSFEPAPLGRSA</sequence>
<evidence type="ECO:0000256" key="4">
    <source>
        <dbReference type="ARBA" id="ARBA00038440"/>
    </source>
</evidence>
<comment type="pathway">
    <text evidence="1 6">Purine metabolism; IMP biosynthesis via de novo pathway; N(2)-formyl-N(1)-(5-phospho-D-ribosyl)glycinamide from N(1)-(5-phospho-D-ribosyl)glycinamide (10-formyl THF route): step 1/1.</text>
</comment>
<dbReference type="Gene3D" id="3.40.50.170">
    <property type="entry name" value="Formyl transferase, N-terminal domain"/>
    <property type="match status" value="1"/>
</dbReference>
<comment type="caution">
    <text evidence="8">The sequence shown here is derived from an EMBL/GenBank/DDBJ whole genome shotgun (WGS) entry which is preliminary data.</text>
</comment>
<name>A0A538TL78_UNCEI</name>
<dbReference type="PROSITE" id="PS00373">
    <property type="entry name" value="GART"/>
    <property type="match status" value="1"/>
</dbReference>
<feature type="binding site" evidence="6">
    <location>
        <begin position="12"/>
        <end position="14"/>
    </location>
    <ligand>
        <name>N(1)-(5-phospho-beta-D-ribosyl)glycinamide</name>
        <dbReference type="ChEBI" id="CHEBI:143788"/>
    </ligand>
</feature>
<comment type="catalytic activity">
    <reaction evidence="5 6">
        <text>N(1)-(5-phospho-beta-D-ribosyl)glycinamide + (6R)-10-formyltetrahydrofolate = N(2)-formyl-N(1)-(5-phospho-beta-D-ribosyl)glycinamide + (6S)-5,6,7,8-tetrahydrofolate + H(+)</text>
        <dbReference type="Rhea" id="RHEA:15053"/>
        <dbReference type="ChEBI" id="CHEBI:15378"/>
        <dbReference type="ChEBI" id="CHEBI:57453"/>
        <dbReference type="ChEBI" id="CHEBI:143788"/>
        <dbReference type="ChEBI" id="CHEBI:147286"/>
        <dbReference type="ChEBI" id="CHEBI:195366"/>
        <dbReference type="EC" id="2.1.2.2"/>
    </reaction>
</comment>
<comment type="caution">
    <text evidence="6">Lacks conserved residue(s) required for the propagation of feature annotation.</text>
</comment>
<proteinExistence type="inferred from homology"/>
<dbReference type="CDD" id="cd08645">
    <property type="entry name" value="FMT_core_GART"/>
    <property type="match status" value="1"/>
</dbReference>
<feature type="binding site" evidence="6">
    <location>
        <position position="108"/>
    </location>
    <ligand>
        <name>(6R)-10-formyltetrahydrofolate</name>
        <dbReference type="ChEBI" id="CHEBI:195366"/>
    </ligand>
</feature>
<comment type="function">
    <text evidence="6">Catalyzes the transfer of a formyl group from 10-formyltetrahydrofolate to 5-phospho-ribosyl-glycinamide (GAR), producing 5-phospho-ribosyl-N-formylglycinamide (FGAR) and tetrahydrofolate.</text>
</comment>
<dbReference type="GO" id="GO:0005829">
    <property type="term" value="C:cytosol"/>
    <property type="evidence" value="ECO:0007669"/>
    <property type="project" value="TreeGrafter"/>
</dbReference>
<evidence type="ECO:0000259" key="7">
    <source>
        <dbReference type="Pfam" id="PF00551"/>
    </source>
</evidence>
<dbReference type="PANTHER" id="PTHR43369">
    <property type="entry name" value="PHOSPHORIBOSYLGLYCINAMIDE FORMYLTRANSFERASE"/>
    <property type="match status" value="1"/>
</dbReference>
<dbReference type="SUPFAM" id="SSF53328">
    <property type="entry name" value="Formyltransferase"/>
    <property type="match status" value="1"/>
</dbReference>
<dbReference type="GO" id="GO:0006189">
    <property type="term" value="P:'de novo' IMP biosynthetic process"/>
    <property type="evidence" value="ECO:0007669"/>
    <property type="project" value="UniProtKB-UniRule"/>
</dbReference>
<keyword evidence="3 6" id="KW-0658">Purine biosynthesis</keyword>
<dbReference type="HAMAP" id="MF_01930">
    <property type="entry name" value="PurN"/>
    <property type="match status" value="1"/>
</dbReference>
<reference evidence="8 9" key="1">
    <citation type="journal article" date="2019" name="Nat. Microbiol.">
        <title>Mediterranean grassland soil C-N compound turnover is dependent on rainfall and depth, and is mediated by genomically divergent microorganisms.</title>
        <authorList>
            <person name="Diamond S."/>
            <person name="Andeer P.F."/>
            <person name="Li Z."/>
            <person name="Crits-Christoph A."/>
            <person name="Burstein D."/>
            <person name="Anantharaman K."/>
            <person name="Lane K.R."/>
            <person name="Thomas B.C."/>
            <person name="Pan C."/>
            <person name="Northen T.R."/>
            <person name="Banfield J.F."/>
        </authorList>
    </citation>
    <scope>NUCLEOTIDE SEQUENCE [LARGE SCALE GENOMIC DNA]</scope>
    <source>
        <strain evidence="8">WS_8</strain>
    </source>
</reference>
<accession>A0A538TL78</accession>
<evidence type="ECO:0000313" key="8">
    <source>
        <dbReference type="EMBL" id="TMQ64389.1"/>
    </source>
</evidence>
<dbReference type="GO" id="GO:0004644">
    <property type="term" value="F:phosphoribosylglycinamide formyltransferase activity"/>
    <property type="evidence" value="ECO:0007669"/>
    <property type="project" value="UniProtKB-UniRule"/>
</dbReference>
<dbReference type="InterPro" id="IPR036477">
    <property type="entry name" value="Formyl_transf_N_sf"/>
</dbReference>
<evidence type="ECO:0000256" key="3">
    <source>
        <dbReference type="ARBA" id="ARBA00022755"/>
    </source>
</evidence>
<dbReference type="InterPro" id="IPR001555">
    <property type="entry name" value="GART_AS"/>
</dbReference>
<dbReference type="EMBL" id="VBOY01000087">
    <property type="protein sequence ID" value="TMQ64389.1"/>
    <property type="molecule type" value="Genomic_DNA"/>
</dbReference>
<keyword evidence="2 6" id="KW-0808">Transferase</keyword>
<dbReference type="UniPathway" id="UPA00074">
    <property type="reaction ID" value="UER00126"/>
</dbReference>
<dbReference type="PANTHER" id="PTHR43369:SF2">
    <property type="entry name" value="PHOSPHORIBOSYLGLYCINAMIDE FORMYLTRANSFERASE"/>
    <property type="match status" value="1"/>
</dbReference>
<evidence type="ECO:0000313" key="9">
    <source>
        <dbReference type="Proteomes" id="UP000316609"/>
    </source>
</evidence>
<dbReference type="EC" id="2.1.2.2" evidence="6"/>
<feature type="site" description="Raises pKa of active site His" evidence="6">
    <location>
        <position position="146"/>
    </location>
</feature>
<comment type="similarity">
    <text evidence="4 6">Belongs to the GART family.</text>
</comment>
<dbReference type="NCBIfam" id="TIGR00639">
    <property type="entry name" value="PurN"/>
    <property type="match status" value="1"/>
</dbReference>
<dbReference type="AlphaFoldDB" id="A0A538TL78"/>
<organism evidence="8 9">
    <name type="scientific">Eiseniibacteriota bacterium</name>
    <dbReference type="NCBI Taxonomy" id="2212470"/>
    <lineage>
        <taxon>Bacteria</taxon>
        <taxon>Candidatus Eiseniibacteriota</taxon>
    </lineage>
</organism>
<dbReference type="Pfam" id="PF00551">
    <property type="entry name" value="Formyl_trans_N"/>
    <property type="match status" value="1"/>
</dbReference>
<evidence type="ECO:0000256" key="2">
    <source>
        <dbReference type="ARBA" id="ARBA00022679"/>
    </source>
</evidence>
<feature type="active site" description="Proton donor" evidence="6">
    <location>
        <position position="110"/>
    </location>
</feature>
<feature type="domain" description="Formyl transferase N-terminal" evidence="7">
    <location>
        <begin position="4"/>
        <end position="182"/>
    </location>
</feature>